<sequence length="96" mass="10171">MKIQVSHLAFYLAVVAAAVVLLEEITLSSAQQGCVECPGGPGSAGFKVEALPSPAACAKLREQKPLLCAYLKNPKYKKYVGDARRIAGACHIPIKC</sequence>
<keyword evidence="2" id="KW-0446">Lipid-binding</keyword>
<feature type="signal peptide" evidence="3">
    <location>
        <begin position="1"/>
        <end position="30"/>
    </location>
</feature>
<comment type="caution">
    <text evidence="4">The sequence shown here is derived from an EMBL/GenBank/DDBJ whole genome shotgun (WGS) entry which is preliminary data.</text>
</comment>
<evidence type="ECO:0000256" key="1">
    <source>
        <dbReference type="ARBA" id="ARBA00022448"/>
    </source>
</evidence>
<keyword evidence="3" id="KW-0732">Signal</keyword>
<dbReference type="GO" id="GO:0006869">
    <property type="term" value="P:lipid transport"/>
    <property type="evidence" value="ECO:0007669"/>
    <property type="project" value="InterPro"/>
</dbReference>
<keyword evidence="5" id="KW-1185">Reference proteome</keyword>
<dbReference type="InterPro" id="IPR036312">
    <property type="entry name" value="Bifun_inhib/LTP/seed_sf"/>
</dbReference>
<feature type="chain" id="PRO_5042269319" evidence="3">
    <location>
        <begin position="31"/>
        <end position="96"/>
    </location>
</feature>
<reference evidence="4" key="1">
    <citation type="submission" date="2023-05" db="EMBL/GenBank/DDBJ databases">
        <title>Nepenthes gracilis genome sequencing.</title>
        <authorList>
            <person name="Fukushima K."/>
        </authorList>
    </citation>
    <scope>NUCLEOTIDE SEQUENCE</scope>
    <source>
        <strain evidence="4">SING2019-196</strain>
    </source>
</reference>
<protein>
    <submittedName>
        <fullName evidence="4">Uncharacterized protein</fullName>
    </submittedName>
</protein>
<evidence type="ECO:0000256" key="3">
    <source>
        <dbReference type="SAM" id="SignalP"/>
    </source>
</evidence>
<accession>A0AAD3Y565</accession>
<dbReference type="SUPFAM" id="SSF47699">
    <property type="entry name" value="Bifunctional inhibitor/lipid-transfer protein/seed storage 2S albumin"/>
    <property type="match status" value="1"/>
</dbReference>
<dbReference type="PANTHER" id="PTHR33214:SF44">
    <property type="entry name" value="NON-SPECIFIC LIPID TRANSFER PROTEIN GPI-ANCHORED 33"/>
    <property type="match status" value="1"/>
</dbReference>
<evidence type="ECO:0000313" key="4">
    <source>
        <dbReference type="EMBL" id="GMH27211.1"/>
    </source>
</evidence>
<gene>
    <name evidence="4" type="ORF">Nepgr_029054</name>
</gene>
<dbReference type="Proteomes" id="UP001279734">
    <property type="component" value="Unassembled WGS sequence"/>
</dbReference>
<evidence type="ECO:0000313" key="5">
    <source>
        <dbReference type="Proteomes" id="UP001279734"/>
    </source>
</evidence>
<dbReference type="AlphaFoldDB" id="A0AAD3Y565"/>
<dbReference type="EMBL" id="BSYO01000032">
    <property type="protein sequence ID" value="GMH27211.1"/>
    <property type="molecule type" value="Genomic_DNA"/>
</dbReference>
<organism evidence="4 5">
    <name type="scientific">Nepenthes gracilis</name>
    <name type="common">Slender pitcher plant</name>
    <dbReference type="NCBI Taxonomy" id="150966"/>
    <lineage>
        <taxon>Eukaryota</taxon>
        <taxon>Viridiplantae</taxon>
        <taxon>Streptophyta</taxon>
        <taxon>Embryophyta</taxon>
        <taxon>Tracheophyta</taxon>
        <taxon>Spermatophyta</taxon>
        <taxon>Magnoliopsida</taxon>
        <taxon>eudicotyledons</taxon>
        <taxon>Gunneridae</taxon>
        <taxon>Pentapetalae</taxon>
        <taxon>Caryophyllales</taxon>
        <taxon>Nepenthaceae</taxon>
        <taxon>Nepenthes</taxon>
    </lineage>
</organism>
<name>A0AAD3Y565_NEPGR</name>
<evidence type="ECO:0000256" key="2">
    <source>
        <dbReference type="ARBA" id="ARBA00023121"/>
    </source>
</evidence>
<dbReference type="Gene3D" id="1.10.110.10">
    <property type="entry name" value="Plant lipid-transfer and hydrophobic proteins"/>
    <property type="match status" value="1"/>
</dbReference>
<dbReference type="GO" id="GO:0008289">
    <property type="term" value="F:lipid binding"/>
    <property type="evidence" value="ECO:0007669"/>
    <property type="project" value="UniProtKB-KW"/>
</dbReference>
<dbReference type="InterPro" id="IPR033872">
    <property type="entry name" value="nsLTP2"/>
</dbReference>
<proteinExistence type="predicted"/>
<keyword evidence="1" id="KW-0813">Transport</keyword>
<dbReference type="PANTHER" id="PTHR33214">
    <property type="entry name" value="BIFUNCTIONAL INHIBITOR/LIPID-TRANSFER PROTEIN/SEED STORAGE 2S ALBUMIN SUPERFAMILY PROTEIN"/>
    <property type="match status" value="1"/>
</dbReference>